<keyword evidence="2" id="KW-0812">Transmembrane</keyword>
<evidence type="ECO:0000313" key="3">
    <source>
        <dbReference type="EMBL" id="MBU2666911.1"/>
    </source>
</evidence>
<name>A0ABS5YTX3_9ACTN</name>
<evidence type="ECO:0008006" key="5">
    <source>
        <dbReference type="Google" id="ProtNLM"/>
    </source>
</evidence>
<organism evidence="3 4">
    <name type="scientific">Paractinoplanes bogorensis</name>
    <dbReference type="NCBI Taxonomy" id="1610840"/>
    <lineage>
        <taxon>Bacteria</taxon>
        <taxon>Bacillati</taxon>
        <taxon>Actinomycetota</taxon>
        <taxon>Actinomycetes</taxon>
        <taxon>Micromonosporales</taxon>
        <taxon>Micromonosporaceae</taxon>
        <taxon>Paractinoplanes</taxon>
    </lineage>
</organism>
<keyword evidence="2" id="KW-1133">Transmembrane helix</keyword>
<evidence type="ECO:0000256" key="1">
    <source>
        <dbReference type="SAM" id="MobiDB-lite"/>
    </source>
</evidence>
<feature type="transmembrane region" description="Helical" evidence="2">
    <location>
        <begin position="84"/>
        <end position="103"/>
    </location>
</feature>
<reference evidence="3 4" key="1">
    <citation type="submission" date="2021-06" db="EMBL/GenBank/DDBJ databases">
        <title>Actinoplanes lichenicola sp. nov., and Actinoplanes ovalisporus sp. nov., isolated from lichen in Thailand.</title>
        <authorList>
            <person name="Saeng-In P."/>
            <person name="Kanchanasin P."/>
            <person name="Yuki M."/>
            <person name="Kudo T."/>
            <person name="Ohkuma M."/>
            <person name="Phongsopitanun W."/>
            <person name="Tanasupawat S."/>
        </authorList>
    </citation>
    <scope>NUCLEOTIDE SEQUENCE [LARGE SCALE GENOMIC DNA]</scope>
    <source>
        <strain evidence="3 4">NBRC 110975</strain>
    </source>
</reference>
<keyword evidence="2" id="KW-0472">Membrane</keyword>
<dbReference type="EMBL" id="JAHKKG010000008">
    <property type="protein sequence ID" value="MBU2666911.1"/>
    <property type="molecule type" value="Genomic_DNA"/>
</dbReference>
<accession>A0ABS5YTX3</accession>
<dbReference type="RefSeq" id="WP_215791005.1">
    <property type="nucleotide sequence ID" value="NZ_JAHKKG010000008.1"/>
</dbReference>
<evidence type="ECO:0000256" key="2">
    <source>
        <dbReference type="SAM" id="Phobius"/>
    </source>
</evidence>
<protein>
    <recommendedName>
        <fullName evidence="5">DUF4190 domain-containing protein</fullName>
    </recommendedName>
</protein>
<feature type="region of interest" description="Disordered" evidence="1">
    <location>
        <begin position="1"/>
        <end position="66"/>
    </location>
</feature>
<keyword evidence="4" id="KW-1185">Reference proteome</keyword>
<gene>
    <name evidence="3" type="ORF">KOI35_25700</name>
</gene>
<evidence type="ECO:0000313" key="4">
    <source>
        <dbReference type="Proteomes" id="UP001519654"/>
    </source>
</evidence>
<sequence>MTAEPRTTSQPWLSPSTPAAARHVHQAPLQGGGPGLAQRYQASERPSARPLFGAAPAPAYPSQGGQQTVTFAGPGVRTPSVWPVVLWTLFAFVAGSISAARRARKAERMGMPGTPYWTAFGITSAISIGLGLVLYLIQFAAFGLSTH</sequence>
<dbReference type="Proteomes" id="UP001519654">
    <property type="component" value="Unassembled WGS sequence"/>
</dbReference>
<comment type="caution">
    <text evidence="3">The sequence shown here is derived from an EMBL/GenBank/DDBJ whole genome shotgun (WGS) entry which is preliminary data.</text>
</comment>
<feature type="transmembrane region" description="Helical" evidence="2">
    <location>
        <begin position="115"/>
        <end position="137"/>
    </location>
</feature>
<proteinExistence type="predicted"/>
<feature type="compositionally biased region" description="Polar residues" evidence="1">
    <location>
        <begin position="1"/>
        <end position="17"/>
    </location>
</feature>